<reference evidence="1 2" key="1">
    <citation type="submission" date="2020-08" db="EMBL/GenBank/DDBJ databases">
        <title>Sequencing the genomes of 1000 actinobacteria strains.</title>
        <authorList>
            <person name="Klenk H.-P."/>
        </authorList>
    </citation>
    <scope>NUCLEOTIDE SEQUENCE [LARGE SCALE GENOMIC DNA]</scope>
    <source>
        <strain evidence="1 2">DSM 45507</strain>
    </source>
</reference>
<dbReference type="AlphaFoldDB" id="A0A7W9LFI9"/>
<organism evidence="1 2">
    <name type="scientific">Nonomuraea jabiensis</name>
    <dbReference type="NCBI Taxonomy" id="882448"/>
    <lineage>
        <taxon>Bacteria</taxon>
        <taxon>Bacillati</taxon>
        <taxon>Actinomycetota</taxon>
        <taxon>Actinomycetes</taxon>
        <taxon>Streptosporangiales</taxon>
        <taxon>Streptosporangiaceae</taxon>
        <taxon>Nonomuraea</taxon>
    </lineage>
</organism>
<evidence type="ECO:0000313" key="1">
    <source>
        <dbReference type="EMBL" id="MBB5781962.1"/>
    </source>
</evidence>
<proteinExistence type="predicted"/>
<protein>
    <submittedName>
        <fullName evidence="1">Uncharacterized protein</fullName>
    </submittedName>
</protein>
<name>A0A7W9LFI9_9ACTN</name>
<gene>
    <name evidence="1" type="ORF">HD596_008718</name>
</gene>
<dbReference type="Proteomes" id="UP000579153">
    <property type="component" value="Unassembled WGS sequence"/>
</dbReference>
<dbReference type="RefSeq" id="WP_313047717.1">
    <property type="nucleotide sequence ID" value="NZ_JACHMB010000001.1"/>
</dbReference>
<keyword evidence="2" id="KW-1185">Reference proteome</keyword>
<sequence>MRDVRKEELDAINVVLAERTPVELRRELLETLEVPDGRRVATAWPAASSSATSASCARVVRRAWKTSWVRSVWV</sequence>
<accession>A0A7W9LFI9</accession>
<dbReference type="EMBL" id="JACHMB010000001">
    <property type="protein sequence ID" value="MBB5781962.1"/>
    <property type="molecule type" value="Genomic_DNA"/>
</dbReference>
<evidence type="ECO:0000313" key="2">
    <source>
        <dbReference type="Proteomes" id="UP000579153"/>
    </source>
</evidence>
<comment type="caution">
    <text evidence="1">The sequence shown here is derived from an EMBL/GenBank/DDBJ whole genome shotgun (WGS) entry which is preliminary data.</text>
</comment>